<organism evidence="2">
    <name type="scientific">Paraconexibacter sp. AEG42_29</name>
    <dbReference type="NCBI Taxonomy" id="2997339"/>
    <lineage>
        <taxon>Bacteria</taxon>
        <taxon>Bacillati</taxon>
        <taxon>Actinomycetota</taxon>
        <taxon>Thermoleophilia</taxon>
        <taxon>Solirubrobacterales</taxon>
        <taxon>Paraconexibacteraceae</taxon>
        <taxon>Paraconexibacter</taxon>
    </lineage>
</organism>
<dbReference type="EMBL" id="CP114014">
    <property type="protein sequence ID" value="XAY06832.1"/>
    <property type="molecule type" value="Genomic_DNA"/>
</dbReference>
<accession>A0AAU7AYP7</accession>
<reference evidence="2" key="1">
    <citation type="submission" date="2022-12" db="EMBL/GenBank/DDBJ databases">
        <title>Paraconexibacter alkalitolerans sp. nov. and Baekduia alba sp. nov., isolated from soil and emended description of the genera Paraconexibacter (Chun et al., 2020) and Baekduia (An et al., 2020).</title>
        <authorList>
            <person name="Vieira S."/>
            <person name="Huber K.J."/>
            <person name="Geppert A."/>
            <person name="Wolf J."/>
            <person name="Neumann-Schaal M."/>
            <person name="Muesken M."/>
            <person name="Overmann J."/>
        </authorList>
    </citation>
    <scope>NUCLEOTIDE SEQUENCE</scope>
    <source>
        <strain evidence="2">AEG42_29</strain>
    </source>
</reference>
<sequence length="154" mass="16832">MSTDRLVPKDHPAERGSPDEAAPALSGWEPLLGRWRTVATFPGQDPVATGTAEFERLGASHIVERAVSDDPFPSATSVIGGDGRMHYFDARGVVRLYETDFAGGVWRIARDHAGFAQHYRGELSADGQRITGAWEVDTGDGWALDFDLDYVRVT</sequence>
<evidence type="ECO:0008006" key="3">
    <source>
        <dbReference type="Google" id="ProtNLM"/>
    </source>
</evidence>
<feature type="region of interest" description="Disordered" evidence="1">
    <location>
        <begin position="1"/>
        <end position="25"/>
    </location>
</feature>
<dbReference type="AlphaFoldDB" id="A0AAU7AYP7"/>
<dbReference type="RefSeq" id="WP_354698047.1">
    <property type="nucleotide sequence ID" value="NZ_CP114014.1"/>
</dbReference>
<feature type="compositionally biased region" description="Basic and acidic residues" evidence="1">
    <location>
        <begin position="1"/>
        <end position="18"/>
    </location>
</feature>
<proteinExistence type="predicted"/>
<name>A0AAU7AYP7_9ACTN</name>
<dbReference type="KEGG" id="parq:DSM112329_03710"/>
<evidence type="ECO:0000256" key="1">
    <source>
        <dbReference type="SAM" id="MobiDB-lite"/>
    </source>
</evidence>
<evidence type="ECO:0000313" key="2">
    <source>
        <dbReference type="EMBL" id="XAY06832.1"/>
    </source>
</evidence>
<gene>
    <name evidence="2" type="ORF">DSM112329_03710</name>
</gene>
<protein>
    <recommendedName>
        <fullName evidence="3">DUF1579 domain-containing protein</fullName>
    </recommendedName>
</protein>